<dbReference type="STRING" id="655863.F0X8W6"/>
<dbReference type="RefSeq" id="XP_014174829.1">
    <property type="nucleotide sequence ID" value="XM_014319354.1"/>
</dbReference>
<protein>
    <submittedName>
        <fullName evidence="4">Gcn5-related n-acetyltransferase</fullName>
    </submittedName>
</protein>
<accession>F0X8W6</accession>
<gene>
    <name evidence="4" type="ORF">CMQ_3416</name>
</gene>
<keyword evidence="5" id="KW-1185">Reference proteome</keyword>
<dbReference type="Gene3D" id="3.40.630.30">
    <property type="match status" value="1"/>
</dbReference>
<dbReference type="InterPro" id="IPR000182">
    <property type="entry name" value="GNAT_dom"/>
</dbReference>
<dbReference type="GeneID" id="25976514"/>
<dbReference type="InterPro" id="IPR016181">
    <property type="entry name" value="Acyl_CoA_acyltransferase"/>
</dbReference>
<name>F0X8W6_GROCL</name>
<dbReference type="HOGENOM" id="CLU_061829_0_2_1"/>
<dbReference type="Proteomes" id="UP000007796">
    <property type="component" value="Unassembled WGS sequence"/>
</dbReference>
<dbReference type="PANTHER" id="PTHR10908:SF0">
    <property type="entry name" value="SEROTONIN N-ACETYLTRANSFERASE"/>
    <property type="match status" value="1"/>
</dbReference>
<dbReference type="CDD" id="cd04301">
    <property type="entry name" value="NAT_SF"/>
    <property type="match status" value="1"/>
</dbReference>
<proteinExistence type="predicted"/>
<sequence length="212" mass="22410">MAASILDLSPDNIVIRPLSVADHAASIAVENAAFTNPNHRASPDKLSYRLTACPELSLGLFAKATAADGELEMESDASGNILVAHIIATRCHGRLASDASMNYPKDWRTTLATTVATENGTPIGHDPTGTTVALHSLAVAPVAQRKGAGSRLVQAFVDKMGRDTPADHVAIICQDYLVNYYKKLGFALVGPSAAQFGGGGWYDMIYDLPKST</sequence>
<evidence type="ECO:0000313" key="4">
    <source>
        <dbReference type="EMBL" id="EFX05347.1"/>
    </source>
</evidence>
<keyword evidence="2" id="KW-0012">Acyltransferase</keyword>
<evidence type="ECO:0000256" key="1">
    <source>
        <dbReference type="ARBA" id="ARBA00022679"/>
    </source>
</evidence>
<dbReference type="Pfam" id="PF13673">
    <property type="entry name" value="Acetyltransf_10"/>
    <property type="match status" value="1"/>
</dbReference>
<dbReference type="PANTHER" id="PTHR10908">
    <property type="entry name" value="SEROTONIN N-ACETYLTRANSFERASE"/>
    <property type="match status" value="1"/>
</dbReference>
<organism evidence="5">
    <name type="scientific">Grosmannia clavigera (strain kw1407 / UAMH 11150)</name>
    <name type="common">Blue stain fungus</name>
    <name type="synonym">Graphiocladiella clavigera</name>
    <dbReference type="NCBI Taxonomy" id="655863"/>
    <lineage>
        <taxon>Eukaryota</taxon>
        <taxon>Fungi</taxon>
        <taxon>Dikarya</taxon>
        <taxon>Ascomycota</taxon>
        <taxon>Pezizomycotina</taxon>
        <taxon>Sordariomycetes</taxon>
        <taxon>Sordariomycetidae</taxon>
        <taxon>Ophiostomatales</taxon>
        <taxon>Ophiostomataceae</taxon>
        <taxon>Leptographium</taxon>
    </lineage>
</organism>
<dbReference type="GO" id="GO:0004059">
    <property type="term" value="F:aralkylamine N-acetyltransferase activity"/>
    <property type="evidence" value="ECO:0007669"/>
    <property type="project" value="TreeGrafter"/>
</dbReference>
<evidence type="ECO:0000313" key="5">
    <source>
        <dbReference type="Proteomes" id="UP000007796"/>
    </source>
</evidence>
<dbReference type="OrthoDB" id="30840at2759"/>
<dbReference type="InParanoid" id="F0X8W6"/>
<dbReference type="PROSITE" id="PS51186">
    <property type="entry name" value="GNAT"/>
    <property type="match status" value="1"/>
</dbReference>
<dbReference type="AlphaFoldDB" id="F0X8W6"/>
<keyword evidence="1 4" id="KW-0808">Transferase</keyword>
<dbReference type="EMBL" id="GL629735">
    <property type="protein sequence ID" value="EFX05347.1"/>
    <property type="molecule type" value="Genomic_DNA"/>
</dbReference>
<reference evidence="4 5" key="1">
    <citation type="journal article" date="2011" name="Proc. Natl. Acad. Sci. U.S.A.">
        <title>Genome and transcriptome analyses of the mountain pine beetle-fungal symbiont Grosmannia clavigera, a lodgepole pine pathogen.</title>
        <authorList>
            <person name="DiGuistini S."/>
            <person name="Wang Y."/>
            <person name="Liao N.Y."/>
            <person name="Taylor G."/>
            <person name="Tanguay P."/>
            <person name="Feau N."/>
            <person name="Henrissat B."/>
            <person name="Chan S.K."/>
            <person name="Hesse-Orce U."/>
            <person name="Alamouti S.M."/>
            <person name="Tsui C.K.M."/>
            <person name="Docking R.T."/>
            <person name="Levasseur A."/>
            <person name="Haridas S."/>
            <person name="Robertson G."/>
            <person name="Birol I."/>
            <person name="Holt R.A."/>
            <person name="Marra M.A."/>
            <person name="Hamelin R.C."/>
            <person name="Hirst M."/>
            <person name="Jones S.J.M."/>
            <person name="Bohlmann J."/>
            <person name="Breuil C."/>
        </authorList>
    </citation>
    <scope>NUCLEOTIDE SEQUENCE [LARGE SCALE GENOMIC DNA]</scope>
    <source>
        <strain evidence="5">kw1407 / UAMH 11150</strain>
    </source>
</reference>
<dbReference type="eggNOG" id="KOG4144">
    <property type="taxonomic scope" value="Eukaryota"/>
</dbReference>
<evidence type="ECO:0000259" key="3">
    <source>
        <dbReference type="PROSITE" id="PS51186"/>
    </source>
</evidence>
<dbReference type="SUPFAM" id="SSF55729">
    <property type="entry name" value="Acyl-CoA N-acyltransferases (Nat)"/>
    <property type="match status" value="1"/>
</dbReference>
<feature type="domain" description="N-acetyltransferase" evidence="3">
    <location>
        <begin position="71"/>
        <end position="209"/>
    </location>
</feature>
<dbReference type="InterPro" id="IPR051635">
    <property type="entry name" value="SNAT-like"/>
</dbReference>
<dbReference type="GO" id="GO:0005737">
    <property type="term" value="C:cytoplasm"/>
    <property type="evidence" value="ECO:0007669"/>
    <property type="project" value="TreeGrafter"/>
</dbReference>
<evidence type="ECO:0000256" key="2">
    <source>
        <dbReference type="ARBA" id="ARBA00023315"/>
    </source>
</evidence>
<dbReference type="FunCoup" id="F0X8W6">
    <property type="interactions" value="208"/>
</dbReference>